<dbReference type="FunFam" id="3.10.310.10:FF:000018">
    <property type="entry name" value="2-methylaconitate cis-trans isomerase"/>
    <property type="match status" value="1"/>
</dbReference>
<evidence type="ECO:0000256" key="2">
    <source>
        <dbReference type="ARBA" id="ARBA00023235"/>
    </source>
</evidence>
<sequence>MDSKMQSQIKVPATYMRGGTSKGVFFNLEDLPQPAQVAGEARDKLLLRVIGSPDPYAKQIDGMGGATSSTSKTVIVSRSERADHDVDYLFGQVSIDKPFVDWSGNCGNLSAAVGPFAIHAGLIDEDRIPENGIVTVRVWQVNIGKTILIHVPIVNGFVQETGEFELDGVTFPAAEIQVDFVDPADGEGSMFPTGNLVDDLVVPDVGTFNATFINAGIPTIFVDAEALGYQGTELQDDINNDESALARFESIRAHGALKMGLIDSLEEAQTRQHTPKIAFVSQPKSYLSSSGKTVEAGEVDILVRALSMGKLHHAMMGTAAVAIASAACVPGTLVNLAAGGGEKESVTFGHPSGTLKVGAKAKQTEQGWVVEKAIMSRSARILMEGCVRVPSNVFE</sequence>
<dbReference type="InterPro" id="IPR012709">
    <property type="entry name" value="PrpF"/>
</dbReference>
<proteinExistence type="inferred from homology"/>
<keyword evidence="2 3" id="KW-0413">Isomerase</keyword>
<dbReference type="AlphaFoldDB" id="A0AAU9QHH6"/>
<comment type="caution">
    <text evidence="3">The sequence shown here is derived from an EMBL/GenBank/DDBJ whole genome shotgun (WGS) entry which is preliminary data.</text>
</comment>
<dbReference type="EMBL" id="CAKMUD010000046">
    <property type="protein sequence ID" value="CAH1576465.1"/>
    <property type="molecule type" value="Genomic_DNA"/>
</dbReference>
<dbReference type="Proteomes" id="UP001295462">
    <property type="component" value="Unassembled WGS sequence"/>
</dbReference>
<evidence type="ECO:0000313" key="4">
    <source>
        <dbReference type="Proteomes" id="UP001295462"/>
    </source>
</evidence>
<dbReference type="Gene3D" id="3.10.310.10">
    <property type="entry name" value="Diaminopimelate Epimerase, Chain A, domain 1"/>
    <property type="match status" value="2"/>
</dbReference>
<dbReference type="GO" id="GO:0016853">
    <property type="term" value="F:isomerase activity"/>
    <property type="evidence" value="ECO:0007669"/>
    <property type="project" value="UniProtKB-KW"/>
</dbReference>
<dbReference type="PANTHER" id="PTHR43709:SF2">
    <property type="entry name" value="DUF453 DOMAIN PROTEIN (AFU_ORTHOLOGUE AFUA_6G00360)"/>
    <property type="match status" value="1"/>
</dbReference>
<reference evidence="3" key="1">
    <citation type="submission" date="2022-01" db="EMBL/GenBank/DDBJ databases">
        <authorList>
            <person name="Lagorce A."/>
        </authorList>
    </citation>
    <scope>NUCLEOTIDE SEQUENCE</scope>
    <source>
        <strain evidence="3">Th15_F1_A12</strain>
    </source>
</reference>
<accession>A0AAU9QHH6</accession>
<protein>
    <submittedName>
        <fullName evidence="3">2-methyl-aconitate isomerase</fullName>
        <ecNumber evidence="3">5.3.3.-</ecNumber>
    </submittedName>
</protein>
<name>A0AAU9QHH6_9VIBR</name>
<dbReference type="PANTHER" id="PTHR43709">
    <property type="entry name" value="ACONITATE ISOMERASE-RELATED"/>
    <property type="match status" value="1"/>
</dbReference>
<evidence type="ECO:0000313" key="3">
    <source>
        <dbReference type="EMBL" id="CAH1576465.1"/>
    </source>
</evidence>
<gene>
    <name evidence="3" type="primary">prpF</name>
    <name evidence="3" type="ORF">THF1A12_140035</name>
</gene>
<evidence type="ECO:0000256" key="1">
    <source>
        <dbReference type="ARBA" id="ARBA00007673"/>
    </source>
</evidence>
<dbReference type="EC" id="5.3.3.-" evidence="3"/>
<dbReference type="Pfam" id="PF04303">
    <property type="entry name" value="PrpF"/>
    <property type="match status" value="1"/>
</dbReference>
<dbReference type="GO" id="GO:0019629">
    <property type="term" value="P:propionate catabolic process, 2-methylcitrate cycle"/>
    <property type="evidence" value="ECO:0007669"/>
    <property type="project" value="InterPro"/>
</dbReference>
<comment type="similarity">
    <text evidence="1">Belongs to the PrpF family.</text>
</comment>
<dbReference type="InterPro" id="IPR007400">
    <property type="entry name" value="PrpF-like"/>
</dbReference>
<dbReference type="RefSeq" id="WP_409588538.1">
    <property type="nucleotide sequence ID" value="NZ_CAKMTZ010000067.1"/>
</dbReference>
<dbReference type="SUPFAM" id="SSF54506">
    <property type="entry name" value="Diaminopimelate epimerase-like"/>
    <property type="match status" value="2"/>
</dbReference>
<organism evidence="3 4">
    <name type="scientific">Vibrio jasicida</name>
    <dbReference type="NCBI Taxonomy" id="766224"/>
    <lineage>
        <taxon>Bacteria</taxon>
        <taxon>Pseudomonadati</taxon>
        <taxon>Pseudomonadota</taxon>
        <taxon>Gammaproteobacteria</taxon>
        <taxon>Vibrionales</taxon>
        <taxon>Vibrionaceae</taxon>
        <taxon>Vibrio</taxon>
    </lineage>
</organism>
<dbReference type="NCBIfam" id="TIGR02334">
    <property type="entry name" value="prpF"/>
    <property type="match status" value="1"/>
</dbReference>